<dbReference type="InterPro" id="IPR007304">
    <property type="entry name" value="TAP46-like"/>
</dbReference>
<dbReference type="Proteomes" id="UP000053558">
    <property type="component" value="Unassembled WGS sequence"/>
</dbReference>
<dbReference type="OMA" id="EYELCEA"/>
<dbReference type="OrthoDB" id="10261753at2759"/>
<dbReference type="EMBL" id="JH711574">
    <property type="protein sequence ID" value="EIW84887.1"/>
    <property type="molecule type" value="Genomic_DNA"/>
</dbReference>
<reference evidence="3" key="1">
    <citation type="journal article" date="2012" name="Science">
        <title>The Paleozoic origin of enzymatic lignin decomposition reconstructed from 31 fungal genomes.</title>
        <authorList>
            <person name="Floudas D."/>
            <person name="Binder M."/>
            <person name="Riley R."/>
            <person name="Barry K."/>
            <person name="Blanchette R.A."/>
            <person name="Henrissat B."/>
            <person name="Martinez A.T."/>
            <person name="Otillar R."/>
            <person name="Spatafora J.W."/>
            <person name="Yadav J.S."/>
            <person name="Aerts A."/>
            <person name="Benoit I."/>
            <person name="Boyd A."/>
            <person name="Carlson A."/>
            <person name="Copeland A."/>
            <person name="Coutinho P.M."/>
            <person name="de Vries R.P."/>
            <person name="Ferreira P."/>
            <person name="Findley K."/>
            <person name="Foster B."/>
            <person name="Gaskell J."/>
            <person name="Glotzer D."/>
            <person name="Gorecki P."/>
            <person name="Heitman J."/>
            <person name="Hesse C."/>
            <person name="Hori C."/>
            <person name="Igarashi K."/>
            <person name="Jurgens J.A."/>
            <person name="Kallen N."/>
            <person name="Kersten P."/>
            <person name="Kohler A."/>
            <person name="Kuees U."/>
            <person name="Kumar T.K.A."/>
            <person name="Kuo A."/>
            <person name="LaButti K."/>
            <person name="Larrondo L.F."/>
            <person name="Lindquist E."/>
            <person name="Ling A."/>
            <person name="Lombard V."/>
            <person name="Lucas S."/>
            <person name="Lundell T."/>
            <person name="Martin R."/>
            <person name="McLaughlin D.J."/>
            <person name="Morgenstern I."/>
            <person name="Morin E."/>
            <person name="Murat C."/>
            <person name="Nagy L.G."/>
            <person name="Nolan M."/>
            <person name="Ohm R.A."/>
            <person name="Patyshakuliyeva A."/>
            <person name="Rokas A."/>
            <person name="Ruiz-Duenas F.J."/>
            <person name="Sabat G."/>
            <person name="Salamov A."/>
            <person name="Samejima M."/>
            <person name="Schmutz J."/>
            <person name="Slot J.C."/>
            <person name="St John F."/>
            <person name="Stenlid J."/>
            <person name="Sun H."/>
            <person name="Sun S."/>
            <person name="Syed K."/>
            <person name="Tsang A."/>
            <person name="Wiebenga A."/>
            <person name="Young D."/>
            <person name="Pisabarro A."/>
            <person name="Eastwood D.C."/>
            <person name="Martin F."/>
            <person name="Cullen D."/>
            <person name="Grigoriev I.V."/>
            <person name="Hibbett D.S."/>
        </authorList>
    </citation>
    <scope>NUCLEOTIDE SEQUENCE [LARGE SCALE GENOMIC DNA]</scope>
    <source>
        <strain evidence="3">RWD-64-598 SS2</strain>
    </source>
</reference>
<dbReference type="RefSeq" id="XP_007764112.1">
    <property type="nucleotide sequence ID" value="XM_007765922.1"/>
</dbReference>
<evidence type="ECO:0000256" key="1">
    <source>
        <dbReference type="SAM" id="MobiDB-lite"/>
    </source>
</evidence>
<dbReference type="GO" id="GO:0005829">
    <property type="term" value="C:cytosol"/>
    <property type="evidence" value="ECO:0007669"/>
    <property type="project" value="TreeGrafter"/>
</dbReference>
<gene>
    <name evidence="2" type="ORF">CONPUDRAFT_48885</name>
</gene>
<dbReference type="GO" id="GO:0035303">
    <property type="term" value="P:regulation of dephosphorylation"/>
    <property type="evidence" value="ECO:0007669"/>
    <property type="project" value="TreeGrafter"/>
</dbReference>
<evidence type="ECO:0000313" key="2">
    <source>
        <dbReference type="EMBL" id="EIW84887.1"/>
    </source>
</evidence>
<sequence>MSVSAVYSRILLNGAKAATLSALSDDAQAAVSAAISDLRALQADVSALSLFSSNESLRDISTRHLPYLAIPFVYAEIVTRRFTPEPDARLEVVRVAQANLNAYVNNIETLEIVSPEDRKLYSNSTASVNDPAQRRELKIRQYKAEKEVKSRVTALRSRLSSGGSDLDSDAETDFDLLRSLLPSSLQTGSTTADDDDEEDDDGAMRQTALMVLRLLYAHAHTNLTNLTQELELLRSAPPPPPGGSQATQPSDGSWRLDAPTFDRNGPLLDPSGKPLRPFTILPAGAAERSRLQSQVFGPGHSLPTMSIDEYLEIERQRGNIIEGGGQASADKLTSSEELQLASEDDGTAAAEEASEKKRLKDEAWAQYTDLHPKGEGNTMNRG</sequence>
<comment type="caution">
    <text evidence="2">The sequence shown here is derived from an EMBL/GenBank/DDBJ whole genome shotgun (WGS) entry which is preliminary data.</text>
</comment>
<dbReference type="GO" id="GO:0051721">
    <property type="term" value="F:protein phosphatase 2A binding"/>
    <property type="evidence" value="ECO:0007669"/>
    <property type="project" value="TreeGrafter"/>
</dbReference>
<name>A0A5M3N0V5_CONPW</name>
<keyword evidence="3" id="KW-1185">Reference proteome</keyword>
<dbReference type="Pfam" id="PF04177">
    <property type="entry name" value="TAP42"/>
    <property type="match status" value="1"/>
</dbReference>
<dbReference type="PANTHER" id="PTHR10933">
    <property type="entry name" value="IMMUNOGLOBULIN-BINDING PROTEIN 1"/>
    <property type="match status" value="1"/>
</dbReference>
<evidence type="ECO:0000313" key="3">
    <source>
        <dbReference type="Proteomes" id="UP000053558"/>
    </source>
</evidence>
<dbReference type="GeneID" id="19207304"/>
<dbReference type="InterPro" id="IPR038511">
    <property type="entry name" value="TAP42/TAP46-like_sf"/>
</dbReference>
<dbReference type="GO" id="GO:0009966">
    <property type="term" value="P:regulation of signal transduction"/>
    <property type="evidence" value="ECO:0007669"/>
    <property type="project" value="InterPro"/>
</dbReference>
<feature type="compositionally biased region" description="Basic and acidic residues" evidence="1">
    <location>
        <begin position="353"/>
        <end position="363"/>
    </location>
</feature>
<dbReference type="Gene3D" id="1.25.40.540">
    <property type="entry name" value="TAP42-like family"/>
    <property type="match status" value="1"/>
</dbReference>
<dbReference type="KEGG" id="cput:CONPUDRAFT_48885"/>
<organism evidence="2 3">
    <name type="scientific">Coniophora puteana (strain RWD-64-598)</name>
    <name type="common">Brown rot fungus</name>
    <dbReference type="NCBI Taxonomy" id="741705"/>
    <lineage>
        <taxon>Eukaryota</taxon>
        <taxon>Fungi</taxon>
        <taxon>Dikarya</taxon>
        <taxon>Basidiomycota</taxon>
        <taxon>Agaricomycotina</taxon>
        <taxon>Agaricomycetes</taxon>
        <taxon>Agaricomycetidae</taxon>
        <taxon>Boletales</taxon>
        <taxon>Coniophorineae</taxon>
        <taxon>Coniophoraceae</taxon>
        <taxon>Coniophora</taxon>
    </lineage>
</organism>
<accession>A0A5M3N0V5</accession>
<dbReference type="PANTHER" id="PTHR10933:SF9">
    <property type="entry name" value="IMMUNOGLOBULIN-BINDING PROTEIN 1"/>
    <property type="match status" value="1"/>
</dbReference>
<dbReference type="AlphaFoldDB" id="A0A5M3N0V5"/>
<feature type="region of interest" description="Disordered" evidence="1">
    <location>
        <begin position="233"/>
        <end position="278"/>
    </location>
</feature>
<proteinExistence type="predicted"/>
<protein>
    <submittedName>
        <fullName evidence="2">TAP42-like protein</fullName>
    </submittedName>
</protein>
<feature type="region of interest" description="Disordered" evidence="1">
    <location>
        <begin position="323"/>
        <end position="382"/>
    </location>
</feature>